<keyword evidence="2" id="KW-1185">Reference proteome</keyword>
<sequence length="81" mass="9418">MFIKYPSSLPVNNPPLQDFCRIGSRYRVLMEILWQLDDCGHIISAHLPNITLEQRCQFAVSHTHPHYSKFCEGHLNSRHGD</sequence>
<proteinExistence type="predicted"/>
<comment type="caution">
    <text evidence="1">The sequence shown here is derived from an EMBL/GenBank/DDBJ whole genome shotgun (WGS) entry which is preliminary data.</text>
</comment>
<gene>
    <name evidence="1" type="ORF">CEXT_66111</name>
</gene>
<name>A0AAV4TY16_CAEEX</name>
<dbReference type="AlphaFoldDB" id="A0AAV4TY16"/>
<evidence type="ECO:0000313" key="2">
    <source>
        <dbReference type="Proteomes" id="UP001054945"/>
    </source>
</evidence>
<dbReference type="Proteomes" id="UP001054945">
    <property type="component" value="Unassembled WGS sequence"/>
</dbReference>
<accession>A0AAV4TY16</accession>
<reference evidence="1 2" key="1">
    <citation type="submission" date="2021-06" db="EMBL/GenBank/DDBJ databases">
        <title>Caerostris extrusa draft genome.</title>
        <authorList>
            <person name="Kono N."/>
            <person name="Arakawa K."/>
        </authorList>
    </citation>
    <scope>NUCLEOTIDE SEQUENCE [LARGE SCALE GENOMIC DNA]</scope>
</reference>
<protein>
    <submittedName>
        <fullName evidence="1">Uncharacterized protein</fullName>
    </submittedName>
</protein>
<organism evidence="1 2">
    <name type="scientific">Caerostris extrusa</name>
    <name type="common">Bark spider</name>
    <name type="synonym">Caerostris bankana</name>
    <dbReference type="NCBI Taxonomy" id="172846"/>
    <lineage>
        <taxon>Eukaryota</taxon>
        <taxon>Metazoa</taxon>
        <taxon>Ecdysozoa</taxon>
        <taxon>Arthropoda</taxon>
        <taxon>Chelicerata</taxon>
        <taxon>Arachnida</taxon>
        <taxon>Araneae</taxon>
        <taxon>Araneomorphae</taxon>
        <taxon>Entelegynae</taxon>
        <taxon>Araneoidea</taxon>
        <taxon>Araneidae</taxon>
        <taxon>Caerostris</taxon>
    </lineage>
</organism>
<evidence type="ECO:0000313" key="1">
    <source>
        <dbReference type="EMBL" id="GIY50625.1"/>
    </source>
</evidence>
<dbReference type="EMBL" id="BPLR01011998">
    <property type="protein sequence ID" value="GIY50625.1"/>
    <property type="molecule type" value="Genomic_DNA"/>
</dbReference>